<dbReference type="Proteomes" id="UP000186104">
    <property type="component" value="Chromosome"/>
</dbReference>
<proteinExistence type="predicted"/>
<organism evidence="1 2">
    <name type="scientific">Dietzia timorensis</name>
    <dbReference type="NCBI Taxonomy" id="499555"/>
    <lineage>
        <taxon>Bacteria</taxon>
        <taxon>Bacillati</taxon>
        <taxon>Actinomycetota</taxon>
        <taxon>Actinomycetes</taxon>
        <taxon>Mycobacteriales</taxon>
        <taxon>Dietziaceae</taxon>
        <taxon>Dietzia</taxon>
    </lineage>
</organism>
<name>A0A173LID6_9ACTN</name>
<dbReference type="AlphaFoldDB" id="A0A173LID6"/>
<dbReference type="STRING" id="499555.BJL86_0571"/>
<accession>A0A173LID6</accession>
<dbReference type="KEGG" id="dtm:BJL86_0571"/>
<evidence type="ECO:0000313" key="1">
    <source>
        <dbReference type="EMBL" id="ANI91374.1"/>
    </source>
</evidence>
<protein>
    <submittedName>
        <fullName evidence="1">Uncharacterized protein</fullName>
    </submittedName>
</protein>
<keyword evidence="2" id="KW-1185">Reference proteome</keyword>
<evidence type="ECO:0000313" key="2">
    <source>
        <dbReference type="Proteomes" id="UP000186104"/>
    </source>
</evidence>
<gene>
    <name evidence="1" type="ORF">BJL86_0571</name>
</gene>
<dbReference type="EMBL" id="CP015961">
    <property type="protein sequence ID" value="ANI91374.1"/>
    <property type="molecule type" value="Genomic_DNA"/>
</dbReference>
<reference evidence="1 2" key="1">
    <citation type="submission" date="2016-06" db="EMBL/GenBank/DDBJ databases">
        <title>Complete genome sequence of a saline-alkali tolerant type strain Dietzia timorensis ID05-A0528T.</title>
        <authorList>
            <person name="Wu X."/>
        </authorList>
    </citation>
    <scope>NUCLEOTIDE SEQUENCE [LARGE SCALE GENOMIC DNA]</scope>
    <source>
        <strain evidence="1 2">ID05-A0528</strain>
    </source>
</reference>
<sequence length="65" mass="7665">MVRHRRFRRRSVVDLMTEDHARAFARIVVKNNEIDGVETEQWVKDLAEGREITRPILREASSTES</sequence>